<accession>A0A2R4BLB5</accession>
<protein>
    <submittedName>
        <fullName evidence="6">Colicin V production protein</fullName>
    </submittedName>
</protein>
<evidence type="ECO:0000256" key="3">
    <source>
        <dbReference type="ARBA" id="ARBA00022989"/>
    </source>
</evidence>
<dbReference type="EMBL" id="CP028339">
    <property type="protein sequence ID" value="AVR88125.1"/>
    <property type="molecule type" value="Genomic_DNA"/>
</dbReference>
<dbReference type="InterPro" id="IPR003825">
    <property type="entry name" value="Colicin-V_CvpA"/>
</dbReference>
<organism evidence="6 7">
    <name type="scientific">Thauera aromatica K172</name>
    <dbReference type="NCBI Taxonomy" id="44139"/>
    <lineage>
        <taxon>Bacteria</taxon>
        <taxon>Pseudomonadati</taxon>
        <taxon>Pseudomonadota</taxon>
        <taxon>Betaproteobacteria</taxon>
        <taxon>Rhodocyclales</taxon>
        <taxon>Zoogloeaceae</taxon>
        <taxon>Thauera</taxon>
    </lineage>
</organism>
<evidence type="ECO:0000313" key="6">
    <source>
        <dbReference type="EMBL" id="AVR88125.1"/>
    </source>
</evidence>
<feature type="transmembrane region" description="Helical" evidence="5">
    <location>
        <begin position="6"/>
        <end position="24"/>
    </location>
</feature>
<dbReference type="Proteomes" id="UP000241885">
    <property type="component" value="Chromosome"/>
</dbReference>
<sequence>MAAMTVFDYVFLGILALSAAVGMWRGLVSEVMAVLAWVAALFAAWRYNEPAASVFSGMIAEPMWRQVAGAALVVVGVLLLAALLRYLLRELLRAAGLGATDRFFGALFGVARGLAVACVVVLIGGLAGVSREPWWTQALFSAPMESAVLAVKPWLPDAVADKIRFR</sequence>
<dbReference type="Pfam" id="PF02674">
    <property type="entry name" value="Colicin_V"/>
    <property type="match status" value="1"/>
</dbReference>
<evidence type="ECO:0000256" key="1">
    <source>
        <dbReference type="ARBA" id="ARBA00004141"/>
    </source>
</evidence>
<dbReference type="InterPro" id="IPR052719">
    <property type="entry name" value="CvpA-like"/>
</dbReference>
<keyword evidence="4 5" id="KW-0472">Membrane</keyword>
<evidence type="ECO:0000256" key="2">
    <source>
        <dbReference type="ARBA" id="ARBA00022692"/>
    </source>
</evidence>
<keyword evidence="2 5" id="KW-0812">Transmembrane</keyword>
<evidence type="ECO:0000313" key="7">
    <source>
        <dbReference type="Proteomes" id="UP000241885"/>
    </source>
</evidence>
<dbReference type="AlphaFoldDB" id="A0A2R4BLB5"/>
<dbReference type="GO" id="GO:0009403">
    <property type="term" value="P:toxin biosynthetic process"/>
    <property type="evidence" value="ECO:0007669"/>
    <property type="project" value="InterPro"/>
</dbReference>
<name>A0A2R4BLB5_THAAR</name>
<gene>
    <name evidence="6" type="ORF">Tharo_1194</name>
</gene>
<dbReference type="KEGG" id="tak:Tharo_1194"/>
<evidence type="ECO:0000256" key="5">
    <source>
        <dbReference type="SAM" id="Phobius"/>
    </source>
</evidence>
<feature type="transmembrane region" description="Helical" evidence="5">
    <location>
        <begin position="109"/>
        <end position="129"/>
    </location>
</feature>
<comment type="subcellular location">
    <subcellularLocation>
        <location evidence="1">Membrane</location>
        <topology evidence="1">Multi-pass membrane protein</topology>
    </subcellularLocation>
</comment>
<dbReference type="PANTHER" id="PTHR36926">
    <property type="entry name" value="COLICIN V PRODUCTION PROTEIN"/>
    <property type="match status" value="1"/>
</dbReference>
<feature type="transmembrane region" description="Helical" evidence="5">
    <location>
        <begin position="67"/>
        <end position="88"/>
    </location>
</feature>
<dbReference type="GO" id="GO:0016020">
    <property type="term" value="C:membrane"/>
    <property type="evidence" value="ECO:0007669"/>
    <property type="project" value="UniProtKB-SubCell"/>
</dbReference>
<feature type="transmembrane region" description="Helical" evidence="5">
    <location>
        <begin position="31"/>
        <end position="47"/>
    </location>
</feature>
<keyword evidence="7" id="KW-1185">Reference proteome</keyword>
<dbReference type="PANTHER" id="PTHR36926:SF1">
    <property type="entry name" value="COLICIN V PRODUCTION PROTEIN"/>
    <property type="match status" value="1"/>
</dbReference>
<keyword evidence="3 5" id="KW-1133">Transmembrane helix</keyword>
<proteinExistence type="predicted"/>
<reference evidence="6 7" key="1">
    <citation type="submission" date="2018-03" db="EMBL/GenBank/DDBJ databases">
        <title>Complete genome sequence of Thauera aromatica, a model organism for studying aromatic compound degradation under denitrifying conditions.</title>
        <authorList>
            <person name="Lo H.-Y."/>
            <person name="Goris T."/>
            <person name="Boll M."/>
            <person name="Mueller J.A."/>
        </authorList>
    </citation>
    <scope>NUCLEOTIDE SEQUENCE [LARGE SCALE GENOMIC DNA]</scope>
    <source>
        <strain evidence="6 7">K172</strain>
    </source>
</reference>
<evidence type="ECO:0000256" key="4">
    <source>
        <dbReference type="ARBA" id="ARBA00023136"/>
    </source>
</evidence>